<dbReference type="EMBL" id="JARKIB010000349">
    <property type="protein sequence ID" value="KAJ7713216.1"/>
    <property type="molecule type" value="Genomic_DNA"/>
</dbReference>
<feature type="transmembrane region" description="Helical" evidence="2">
    <location>
        <begin position="164"/>
        <end position="190"/>
    </location>
</feature>
<feature type="region of interest" description="Disordered" evidence="1">
    <location>
        <begin position="231"/>
        <end position="300"/>
    </location>
</feature>
<evidence type="ECO:0000256" key="1">
    <source>
        <dbReference type="SAM" id="MobiDB-lite"/>
    </source>
</evidence>
<feature type="compositionally biased region" description="Acidic residues" evidence="1">
    <location>
        <begin position="252"/>
        <end position="262"/>
    </location>
</feature>
<dbReference type="Proteomes" id="UP001215598">
    <property type="component" value="Unassembled WGS sequence"/>
</dbReference>
<keyword evidence="2" id="KW-0812">Transmembrane</keyword>
<evidence type="ECO:0000313" key="3">
    <source>
        <dbReference type="EMBL" id="KAJ7713216.1"/>
    </source>
</evidence>
<feature type="region of interest" description="Disordered" evidence="1">
    <location>
        <begin position="390"/>
        <end position="414"/>
    </location>
</feature>
<feature type="compositionally biased region" description="Basic and acidic residues" evidence="1">
    <location>
        <begin position="604"/>
        <end position="619"/>
    </location>
</feature>
<feature type="compositionally biased region" description="Basic and acidic residues" evidence="1">
    <location>
        <begin position="645"/>
        <end position="667"/>
    </location>
</feature>
<accession>A0AAD7H5Y0</accession>
<name>A0AAD7H5Y0_9AGAR</name>
<reference evidence="3" key="1">
    <citation type="submission" date="2023-03" db="EMBL/GenBank/DDBJ databases">
        <title>Massive genome expansion in bonnet fungi (Mycena s.s.) driven by repeated elements and novel gene families across ecological guilds.</title>
        <authorList>
            <consortium name="Lawrence Berkeley National Laboratory"/>
            <person name="Harder C.B."/>
            <person name="Miyauchi S."/>
            <person name="Viragh M."/>
            <person name="Kuo A."/>
            <person name="Thoen E."/>
            <person name="Andreopoulos B."/>
            <person name="Lu D."/>
            <person name="Skrede I."/>
            <person name="Drula E."/>
            <person name="Henrissat B."/>
            <person name="Morin E."/>
            <person name="Kohler A."/>
            <person name="Barry K."/>
            <person name="LaButti K."/>
            <person name="Morin E."/>
            <person name="Salamov A."/>
            <person name="Lipzen A."/>
            <person name="Mereny Z."/>
            <person name="Hegedus B."/>
            <person name="Baldrian P."/>
            <person name="Stursova M."/>
            <person name="Weitz H."/>
            <person name="Taylor A."/>
            <person name="Grigoriev I.V."/>
            <person name="Nagy L.G."/>
            <person name="Martin F."/>
            <person name="Kauserud H."/>
        </authorList>
    </citation>
    <scope>NUCLEOTIDE SEQUENCE</scope>
    <source>
        <strain evidence="3">CBHHK182m</strain>
    </source>
</reference>
<keyword evidence="2" id="KW-1133">Transmembrane helix</keyword>
<protein>
    <submittedName>
        <fullName evidence="3">Uncharacterized protein</fullName>
    </submittedName>
</protein>
<feature type="region of interest" description="Disordered" evidence="1">
    <location>
        <begin position="762"/>
        <end position="784"/>
    </location>
</feature>
<feature type="transmembrane region" description="Helical" evidence="2">
    <location>
        <begin position="210"/>
        <end position="230"/>
    </location>
</feature>
<organism evidence="3 4">
    <name type="scientific">Mycena metata</name>
    <dbReference type="NCBI Taxonomy" id="1033252"/>
    <lineage>
        <taxon>Eukaryota</taxon>
        <taxon>Fungi</taxon>
        <taxon>Dikarya</taxon>
        <taxon>Basidiomycota</taxon>
        <taxon>Agaricomycotina</taxon>
        <taxon>Agaricomycetes</taxon>
        <taxon>Agaricomycetidae</taxon>
        <taxon>Agaricales</taxon>
        <taxon>Marasmiineae</taxon>
        <taxon>Mycenaceae</taxon>
        <taxon>Mycena</taxon>
    </lineage>
</organism>
<dbReference type="AlphaFoldDB" id="A0AAD7H5Y0"/>
<keyword evidence="4" id="KW-1185">Reference proteome</keyword>
<keyword evidence="2" id="KW-0472">Membrane</keyword>
<evidence type="ECO:0000313" key="4">
    <source>
        <dbReference type="Proteomes" id="UP001215598"/>
    </source>
</evidence>
<gene>
    <name evidence="3" type="ORF">B0H16DRAFT_1478864</name>
</gene>
<feature type="region of interest" description="Disordered" evidence="1">
    <location>
        <begin position="582"/>
        <end position="619"/>
    </location>
</feature>
<sequence length="989" mass="106531">MTVLQRRTGRALVPASLMCKFHSAWQVLGKCKGNVWPGEREETWKKRGRDMEVGTPFPPAGYCNSRSARLHSIQVPDPKGSLVVSFFRTTAPTIEVGNFISSVAFPPTVSGDGWTFLISFWRPGPKSVPGIGNIRQLSVVTAYAQRQQEIMHHQQDLTGAPWRYLLGAFALFSFFANANGHVLAPVGMGIAGKVYGLEGGGVGGMGLLQAFHLLASAAVLVTGGVGATAVKEEGSETEMDGERSAGSGGSLSEEDVDVDASEETPPPPHTAAHRLPAPPFPPLPPLPTPPPPLPPPPTLRRTIFDRRRLLALLVCPVPLLGTRVAPWLWAGVDDAVGQLGLVKRAHVTQTETQRETEGVLCTLEAGAAVERLRTVGGRAFVREVLESCTSSTTSTVSTSTPSTTADADAEADVDTSTDALAKAAASERNMARARERESEEERAALEVARGLGGRIARLGVRVGCVVDGSSLSNEELDDEDGEEEQDGAEADVEKLLHAIVLYWRVFGSPSSPSAFPAWTLKHFTGGANADREEANFKRRPMLVVGIGEKKYATVRDFGHRLSVVINNPYFVCPNDVLPGLDRHTTTAKPNLVQSGPDPTARAGGGERGKGERREEETPRAHILHTLRHHGVRVYARGDSTVWRVHEGGEREGRKGEGKKEGDGNERMRQRRPRGALDSATGSRDVVVRYVHGFSVGRRDWREKKWSCVPSPRGHSLPTFPVFPPPITSLCALPALCSCAARGSFTVGVNGAEGCKDRKKVEKEKDRALHAHPPSKGPRIETGGEHKRDLLGTVHLQDATRGKTNTAIKDSHDATLTSFTTSDTDLLGLVVGTRENNLLSLSDSVAWTMHKDIASTQRNRRENAGQCSSSSLCVNTIDDGSKSPLSGSRLARWLHANTFTMGRRPWLQCPPFHEISAKMNCMSAFTANRADGSAKKHGLAIERGERGLGASGVGELGLIVLSNVIKADPGLGVQIVDDLGSAMAWYRSSR</sequence>
<feature type="compositionally biased region" description="Low complexity" evidence="1">
    <location>
        <begin position="390"/>
        <end position="406"/>
    </location>
</feature>
<comment type="caution">
    <text evidence="3">The sequence shown here is derived from an EMBL/GenBank/DDBJ whole genome shotgun (WGS) entry which is preliminary data.</text>
</comment>
<feature type="transmembrane region" description="Helical" evidence="2">
    <location>
        <begin position="309"/>
        <end position="329"/>
    </location>
</feature>
<proteinExistence type="predicted"/>
<feature type="compositionally biased region" description="Pro residues" evidence="1">
    <location>
        <begin position="276"/>
        <end position="298"/>
    </location>
</feature>
<feature type="region of interest" description="Disordered" evidence="1">
    <location>
        <begin position="645"/>
        <end position="679"/>
    </location>
</feature>
<evidence type="ECO:0000256" key="2">
    <source>
        <dbReference type="SAM" id="Phobius"/>
    </source>
</evidence>